<comment type="similarity">
    <text evidence="1">Belongs to the GppA/Ppx family.</text>
</comment>
<sequence>MKITREKWCVIDIGTNSIRMLIAKIKNGEIIYNKKNIEMTRIGEGVDRTKMLSQAAIARSIAALKKLKDEAVKEGVKSINAIATSAVRDALNKDEFIRIAKDKLDLDIRVISGEEEAELGFMGVINGIKKDVKDLLVIDIGGGSTEFIFGNNKGIKYLRSLNVGAVRMTDKHITNDPITDYEIHNLKTDIKNIISEITNKINEFRIVEAAGIGGTVTTLAAISQGLEIYDRDKVHNYELKIEEIRDMIYMFKNLKNSERKKIKGLQPKRADIILAGSIILFEILTALNLKRIRISEFDNLEGFIYKDIRERK</sequence>
<keyword evidence="4" id="KW-1185">Reference proteome</keyword>
<dbReference type="CDD" id="cd24054">
    <property type="entry name" value="ASKHA_NBD_AaPPX-GppA_MtPPX2-like"/>
    <property type="match status" value="1"/>
</dbReference>
<feature type="domain" description="Ppx/GppA phosphatase N-terminal" evidence="2">
    <location>
        <begin position="21"/>
        <end position="308"/>
    </location>
</feature>
<evidence type="ECO:0000259" key="2">
    <source>
        <dbReference type="Pfam" id="PF02541"/>
    </source>
</evidence>
<proteinExistence type="inferred from homology"/>
<accession>A0A1M6QNC6</accession>
<dbReference type="SUPFAM" id="SSF53067">
    <property type="entry name" value="Actin-like ATPase domain"/>
    <property type="match status" value="2"/>
</dbReference>
<dbReference type="Proteomes" id="UP000184465">
    <property type="component" value="Unassembled WGS sequence"/>
</dbReference>
<gene>
    <name evidence="3" type="ORF">SAMN02745912_02655</name>
</gene>
<protein>
    <submittedName>
        <fullName evidence="3">Exopolyphosphatase / guanosine-5'-triphosphate,3'-diphosphate pyrophosphatase</fullName>
    </submittedName>
</protein>
<dbReference type="Gene3D" id="3.30.420.40">
    <property type="match status" value="1"/>
</dbReference>
<reference evidence="3 4" key="1">
    <citation type="submission" date="2016-11" db="EMBL/GenBank/DDBJ databases">
        <authorList>
            <person name="Jaros S."/>
            <person name="Januszkiewicz K."/>
            <person name="Wedrychowicz H."/>
        </authorList>
    </citation>
    <scope>NUCLEOTIDE SEQUENCE [LARGE SCALE GENOMIC DNA]</scope>
    <source>
        <strain evidence="3 4">DSM 15212</strain>
    </source>
</reference>
<evidence type="ECO:0000313" key="3">
    <source>
        <dbReference type="EMBL" id="SHK21744.1"/>
    </source>
</evidence>
<evidence type="ECO:0000313" key="4">
    <source>
        <dbReference type="Proteomes" id="UP000184465"/>
    </source>
</evidence>
<dbReference type="Pfam" id="PF02541">
    <property type="entry name" value="Ppx-GppA"/>
    <property type="match status" value="1"/>
</dbReference>
<dbReference type="PANTHER" id="PTHR30005">
    <property type="entry name" value="EXOPOLYPHOSPHATASE"/>
    <property type="match status" value="1"/>
</dbReference>
<name>A0A1M6QNC6_PARC5</name>
<dbReference type="STRING" id="1121301.SAMN02745912_02655"/>
<dbReference type="RefSeq" id="WP_084112033.1">
    <property type="nucleotide sequence ID" value="NZ_FRAG01000036.1"/>
</dbReference>
<dbReference type="InterPro" id="IPR003695">
    <property type="entry name" value="Ppx_GppA_N"/>
</dbReference>
<dbReference type="InterPro" id="IPR050273">
    <property type="entry name" value="GppA/Ppx_hydrolase"/>
</dbReference>
<dbReference type="InterPro" id="IPR043129">
    <property type="entry name" value="ATPase_NBD"/>
</dbReference>
<dbReference type="OrthoDB" id="9807195at2"/>
<dbReference type="GO" id="GO:0016462">
    <property type="term" value="F:pyrophosphatase activity"/>
    <property type="evidence" value="ECO:0007669"/>
    <property type="project" value="TreeGrafter"/>
</dbReference>
<dbReference type="EMBL" id="FRAG01000036">
    <property type="protein sequence ID" value="SHK21744.1"/>
    <property type="molecule type" value="Genomic_DNA"/>
</dbReference>
<dbReference type="AlphaFoldDB" id="A0A1M6QNC6"/>
<organism evidence="3 4">
    <name type="scientific">Paramaledivibacter caminithermalis (strain DSM 15212 / CIP 107654 / DViRD3)</name>
    <name type="common">Clostridium caminithermale</name>
    <dbReference type="NCBI Taxonomy" id="1121301"/>
    <lineage>
        <taxon>Bacteria</taxon>
        <taxon>Bacillati</taxon>
        <taxon>Bacillota</taxon>
        <taxon>Clostridia</taxon>
        <taxon>Peptostreptococcales</taxon>
        <taxon>Caminicellaceae</taxon>
        <taxon>Paramaledivibacter</taxon>
    </lineage>
</organism>
<dbReference type="PANTHER" id="PTHR30005:SF0">
    <property type="entry name" value="RETROGRADE REGULATION PROTEIN 2"/>
    <property type="match status" value="1"/>
</dbReference>
<dbReference type="Gene3D" id="3.30.420.150">
    <property type="entry name" value="Exopolyphosphatase. Domain 2"/>
    <property type="match status" value="1"/>
</dbReference>
<evidence type="ECO:0000256" key="1">
    <source>
        <dbReference type="ARBA" id="ARBA00007125"/>
    </source>
</evidence>